<comment type="caution">
    <text evidence="1">The sequence shown here is derived from an EMBL/GenBank/DDBJ whole genome shotgun (WGS) entry which is preliminary data.</text>
</comment>
<reference evidence="1" key="2">
    <citation type="submission" date="2020-11" db="EMBL/GenBank/DDBJ databases">
        <authorList>
            <person name="McCartney M.A."/>
            <person name="Auch B."/>
            <person name="Kono T."/>
            <person name="Mallez S."/>
            <person name="Becker A."/>
            <person name="Gohl D.M."/>
            <person name="Silverstein K.A.T."/>
            <person name="Koren S."/>
            <person name="Bechman K.B."/>
            <person name="Herman A."/>
            <person name="Abrahante J.E."/>
            <person name="Garbe J."/>
        </authorList>
    </citation>
    <scope>NUCLEOTIDE SEQUENCE</scope>
    <source>
        <strain evidence="1">Duluth1</strain>
        <tissue evidence="1">Whole animal</tissue>
    </source>
</reference>
<proteinExistence type="predicted"/>
<sequence length="52" mass="5650">MLTSCQLAFIHSASHRASVRSPVLLLNDCGARWENRAGNYRVLTSSAPSDCS</sequence>
<evidence type="ECO:0000313" key="2">
    <source>
        <dbReference type="Proteomes" id="UP000828390"/>
    </source>
</evidence>
<accession>A0A9D4QJ07</accession>
<dbReference type="EMBL" id="JAIWYP010000004">
    <property type="protein sequence ID" value="KAH3832485.1"/>
    <property type="molecule type" value="Genomic_DNA"/>
</dbReference>
<reference evidence="1" key="1">
    <citation type="journal article" date="2019" name="bioRxiv">
        <title>The Genome of the Zebra Mussel, Dreissena polymorpha: A Resource for Invasive Species Research.</title>
        <authorList>
            <person name="McCartney M.A."/>
            <person name="Auch B."/>
            <person name="Kono T."/>
            <person name="Mallez S."/>
            <person name="Zhang Y."/>
            <person name="Obille A."/>
            <person name="Becker A."/>
            <person name="Abrahante J.E."/>
            <person name="Garbe J."/>
            <person name="Badalamenti J.P."/>
            <person name="Herman A."/>
            <person name="Mangelson H."/>
            <person name="Liachko I."/>
            <person name="Sullivan S."/>
            <person name="Sone E.D."/>
            <person name="Koren S."/>
            <person name="Silverstein K.A.T."/>
            <person name="Beckman K.B."/>
            <person name="Gohl D.M."/>
        </authorList>
    </citation>
    <scope>NUCLEOTIDE SEQUENCE</scope>
    <source>
        <strain evidence="1">Duluth1</strain>
        <tissue evidence="1">Whole animal</tissue>
    </source>
</reference>
<name>A0A9D4QJ07_DREPO</name>
<protein>
    <submittedName>
        <fullName evidence="1">Uncharacterized protein</fullName>
    </submittedName>
</protein>
<gene>
    <name evidence="1" type="ORF">DPMN_105775</name>
</gene>
<dbReference type="AlphaFoldDB" id="A0A9D4QJ07"/>
<keyword evidence="2" id="KW-1185">Reference proteome</keyword>
<evidence type="ECO:0000313" key="1">
    <source>
        <dbReference type="EMBL" id="KAH3832485.1"/>
    </source>
</evidence>
<dbReference type="Proteomes" id="UP000828390">
    <property type="component" value="Unassembled WGS sequence"/>
</dbReference>
<organism evidence="1 2">
    <name type="scientific">Dreissena polymorpha</name>
    <name type="common">Zebra mussel</name>
    <name type="synonym">Mytilus polymorpha</name>
    <dbReference type="NCBI Taxonomy" id="45954"/>
    <lineage>
        <taxon>Eukaryota</taxon>
        <taxon>Metazoa</taxon>
        <taxon>Spiralia</taxon>
        <taxon>Lophotrochozoa</taxon>
        <taxon>Mollusca</taxon>
        <taxon>Bivalvia</taxon>
        <taxon>Autobranchia</taxon>
        <taxon>Heteroconchia</taxon>
        <taxon>Euheterodonta</taxon>
        <taxon>Imparidentia</taxon>
        <taxon>Neoheterodontei</taxon>
        <taxon>Myida</taxon>
        <taxon>Dreissenoidea</taxon>
        <taxon>Dreissenidae</taxon>
        <taxon>Dreissena</taxon>
    </lineage>
</organism>